<protein>
    <submittedName>
        <fullName evidence="2">Uncharacterized protein</fullName>
    </submittedName>
</protein>
<dbReference type="EMBL" id="CAKOAT010370709">
    <property type="protein sequence ID" value="CAH8363730.1"/>
    <property type="molecule type" value="Genomic_DNA"/>
</dbReference>
<evidence type="ECO:0000313" key="2">
    <source>
        <dbReference type="EMBL" id="CAH8363730.1"/>
    </source>
</evidence>
<feature type="region of interest" description="Disordered" evidence="1">
    <location>
        <begin position="168"/>
        <end position="212"/>
    </location>
</feature>
<dbReference type="Proteomes" id="UP001642260">
    <property type="component" value="Unassembled WGS sequence"/>
</dbReference>
<evidence type="ECO:0000313" key="3">
    <source>
        <dbReference type="Proteomes" id="UP001642260"/>
    </source>
</evidence>
<accession>A0ABC8L0I0</accession>
<reference evidence="2 3" key="1">
    <citation type="submission" date="2022-03" db="EMBL/GenBank/DDBJ databases">
        <authorList>
            <person name="Macdonald S."/>
            <person name="Ahmed S."/>
            <person name="Newling K."/>
        </authorList>
    </citation>
    <scope>NUCLEOTIDE SEQUENCE [LARGE SCALE GENOMIC DNA]</scope>
</reference>
<feature type="compositionally biased region" description="Polar residues" evidence="1">
    <location>
        <begin position="1"/>
        <end position="15"/>
    </location>
</feature>
<comment type="caution">
    <text evidence="2">The sequence shown here is derived from an EMBL/GenBank/DDBJ whole genome shotgun (WGS) entry which is preliminary data.</text>
</comment>
<dbReference type="AlphaFoldDB" id="A0ABC8L0I0"/>
<sequence>MVRLNSVHTAEITSRPTHRRSRYVPYEKTGPTQRWKARSNSDAGHESKSQHESSGQGLNSCFNDGSSAAQEEGDTRADNQWSSGKRLLSQIVSPGQMLHDDHVTKRITPWLLTYSPTEKLVPMDAQIIGALHDSEAMETGKEGGEMAVEKDEGVDLLGEELLEMEASHIQSTEEDRGRVDMATREKPKQSSSHRGGGRPRIPMGVQKFKQFS</sequence>
<feature type="compositionally biased region" description="Basic and acidic residues" evidence="1">
    <location>
        <begin position="171"/>
        <end position="188"/>
    </location>
</feature>
<organism evidence="2 3">
    <name type="scientific">Eruca vesicaria subsp. sativa</name>
    <name type="common">Garden rocket</name>
    <name type="synonym">Eruca sativa</name>
    <dbReference type="NCBI Taxonomy" id="29727"/>
    <lineage>
        <taxon>Eukaryota</taxon>
        <taxon>Viridiplantae</taxon>
        <taxon>Streptophyta</taxon>
        <taxon>Embryophyta</taxon>
        <taxon>Tracheophyta</taxon>
        <taxon>Spermatophyta</taxon>
        <taxon>Magnoliopsida</taxon>
        <taxon>eudicotyledons</taxon>
        <taxon>Gunneridae</taxon>
        <taxon>Pentapetalae</taxon>
        <taxon>rosids</taxon>
        <taxon>malvids</taxon>
        <taxon>Brassicales</taxon>
        <taxon>Brassicaceae</taxon>
        <taxon>Brassiceae</taxon>
        <taxon>Eruca</taxon>
    </lineage>
</organism>
<evidence type="ECO:0000256" key="1">
    <source>
        <dbReference type="SAM" id="MobiDB-lite"/>
    </source>
</evidence>
<gene>
    <name evidence="2" type="ORF">ERUC_LOCUS29486</name>
</gene>
<feature type="region of interest" description="Disordered" evidence="1">
    <location>
        <begin position="1"/>
        <end position="82"/>
    </location>
</feature>
<proteinExistence type="predicted"/>
<keyword evidence="3" id="KW-1185">Reference proteome</keyword>
<name>A0ABC8L0I0_ERUVS</name>
<feature type="compositionally biased region" description="Polar residues" evidence="1">
    <location>
        <begin position="52"/>
        <end position="69"/>
    </location>
</feature>